<proteinExistence type="predicted"/>
<accession>A0ABT2Z6W2</accession>
<organism evidence="1 2">
    <name type="scientific">Albidovulum sediminicola</name>
    <dbReference type="NCBI Taxonomy" id="2984331"/>
    <lineage>
        <taxon>Bacteria</taxon>
        <taxon>Pseudomonadati</taxon>
        <taxon>Pseudomonadota</taxon>
        <taxon>Alphaproteobacteria</taxon>
        <taxon>Rhodobacterales</taxon>
        <taxon>Paracoccaceae</taxon>
        <taxon>Albidovulum</taxon>
    </lineage>
</organism>
<sequence length="225" mass="23935">MKQGSLPFLPSNLKAPLRDVLRAVSGVAELSEQALEPVAQMLPEPLRKAVRDSLHSIKDATRRDYVSRMDRGKLAIASRFLQGQGDPAEGAAAAAKMLGFAWDYLCEHAAHTRGWMYSEASAAGALRKLGADPEPGRVYQAVMSGAIGHLPGAPLLAAQAGAAPPASLVAASILWLLTMRMETAEEELHLLDMALALGRAAHLDDLDQGDSDAMGARLRSLAQHL</sequence>
<comment type="caution">
    <text evidence="1">The sequence shown here is derived from an EMBL/GenBank/DDBJ whole genome shotgun (WGS) entry which is preliminary data.</text>
</comment>
<protein>
    <submittedName>
        <fullName evidence="1">Uncharacterized protein</fullName>
    </submittedName>
</protein>
<dbReference type="EMBL" id="JAOWLA010000029">
    <property type="protein sequence ID" value="MCV2866816.1"/>
    <property type="molecule type" value="Genomic_DNA"/>
</dbReference>
<evidence type="ECO:0000313" key="2">
    <source>
        <dbReference type="Proteomes" id="UP001652503"/>
    </source>
</evidence>
<reference evidence="1 2" key="1">
    <citation type="submission" date="2022-10" db="EMBL/GenBank/DDBJ databases">
        <title>Defluviimonas sp. nov., isolated from ocean surface water.</title>
        <authorList>
            <person name="He W."/>
            <person name="Wang L."/>
            <person name="Zhang D.-F."/>
        </authorList>
    </citation>
    <scope>NUCLEOTIDE SEQUENCE [LARGE SCALE GENOMIC DNA]</scope>
    <source>
        <strain evidence="1 2">WL0075</strain>
    </source>
</reference>
<keyword evidence="2" id="KW-1185">Reference proteome</keyword>
<gene>
    <name evidence="1" type="ORF">OE647_19070</name>
</gene>
<name>A0ABT2Z6W2_9RHOB</name>
<evidence type="ECO:0000313" key="1">
    <source>
        <dbReference type="EMBL" id="MCV2866816.1"/>
    </source>
</evidence>
<dbReference type="Proteomes" id="UP001652503">
    <property type="component" value="Unassembled WGS sequence"/>
</dbReference>
<dbReference type="RefSeq" id="WP_263723360.1">
    <property type="nucleotide sequence ID" value="NZ_JAOWLA010000029.1"/>
</dbReference>